<organism evidence="1">
    <name type="scientific">bacterium 19GA11TI05</name>
    <dbReference type="NCBI Taxonomy" id="2920688"/>
    <lineage>
        <taxon>Bacteria</taxon>
    </lineage>
</organism>
<dbReference type="EMBL" id="CP095362">
    <property type="protein sequence ID" value="XAG66721.1"/>
    <property type="molecule type" value="Genomic_DNA"/>
</dbReference>
<sequence>MKNIVIRSDADIVPGKSIGGVSLGDSVSDVIRCIKSEFTIKKYDISNLVGKFFLYKINDGAISFTSDKYGIIIALWCEPPYSGSYKNKLYPGITASKLNEVSKKQEIIKGYLVIDKDFHVYYGMPEDIDDFDCFSDLNDDVIFNKLYVGDLG</sequence>
<gene>
    <name evidence="1" type="ORF">MRM81_06790</name>
</gene>
<proteinExistence type="predicted"/>
<name>A0AAU6TYL5_UNCXX</name>
<reference evidence="1" key="1">
    <citation type="submission" date="2022-03" db="EMBL/GenBank/DDBJ databases">
        <title>Sea Food Isolates.</title>
        <authorList>
            <person name="Li c."/>
        </authorList>
    </citation>
    <scope>NUCLEOTIDE SEQUENCE</scope>
    <source>
        <strain evidence="1">19GA11TI05</strain>
    </source>
</reference>
<accession>A0AAU6TYL5</accession>
<evidence type="ECO:0000313" key="1">
    <source>
        <dbReference type="EMBL" id="XAG66721.1"/>
    </source>
</evidence>
<dbReference type="AlphaFoldDB" id="A0AAU6TYL5"/>
<protein>
    <submittedName>
        <fullName evidence="1">Uncharacterized protein</fullName>
    </submittedName>
</protein>